<dbReference type="PANTHER" id="PTHR36115">
    <property type="entry name" value="PROLINE-RICH ANTIGEN HOMOLOG-RELATED"/>
    <property type="match status" value="1"/>
</dbReference>
<dbReference type="AlphaFoldDB" id="A0A0F9IDM5"/>
<evidence type="ECO:0000256" key="4">
    <source>
        <dbReference type="ARBA" id="ARBA00022989"/>
    </source>
</evidence>
<evidence type="ECO:0000313" key="8">
    <source>
        <dbReference type="EMBL" id="KKM25532.1"/>
    </source>
</evidence>
<feature type="transmembrane region" description="Helical" evidence="6">
    <location>
        <begin position="40"/>
        <end position="66"/>
    </location>
</feature>
<dbReference type="InterPro" id="IPR010432">
    <property type="entry name" value="RDD"/>
</dbReference>
<accession>A0A0F9IDM5</accession>
<evidence type="ECO:0000256" key="5">
    <source>
        <dbReference type="ARBA" id="ARBA00023136"/>
    </source>
</evidence>
<dbReference type="EMBL" id="LAZR01012698">
    <property type="protein sequence ID" value="KKM25532.1"/>
    <property type="molecule type" value="Genomic_DNA"/>
</dbReference>
<organism evidence="8">
    <name type="scientific">marine sediment metagenome</name>
    <dbReference type="NCBI Taxonomy" id="412755"/>
    <lineage>
        <taxon>unclassified sequences</taxon>
        <taxon>metagenomes</taxon>
        <taxon>ecological metagenomes</taxon>
    </lineage>
</organism>
<sequence>MVYAGFWRRALAQIVDVAVLSPFVFLGMKFLVPTSVAGAIAYYALMGLLVQCYIVLLHGFCGQTLGKMMARVRVTRLDASAIGVREALLRSSVDIVLSIVVIAGISYTLLNWGSPSWSGLAGSERWRLFRERNPLEPYASTAQQVWYWAELVVLLFNSKKRALHDFIAGTVVICRKKRPGAADHRPLYRTGNNG</sequence>
<keyword evidence="2" id="KW-1003">Cell membrane</keyword>
<evidence type="ECO:0000259" key="7">
    <source>
        <dbReference type="Pfam" id="PF06271"/>
    </source>
</evidence>
<evidence type="ECO:0000256" key="1">
    <source>
        <dbReference type="ARBA" id="ARBA00004651"/>
    </source>
</evidence>
<dbReference type="GO" id="GO:0005886">
    <property type="term" value="C:plasma membrane"/>
    <property type="evidence" value="ECO:0007669"/>
    <property type="project" value="UniProtKB-SubCell"/>
</dbReference>
<gene>
    <name evidence="8" type="ORF">LCGC14_1594040</name>
</gene>
<protein>
    <recommendedName>
        <fullName evidence="7">RDD domain-containing protein</fullName>
    </recommendedName>
</protein>
<feature type="domain" description="RDD" evidence="7">
    <location>
        <begin position="3"/>
        <end position="169"/>
    </location>
</feature>
<dbReference type="Pfam" id="PF06271">
    <property type="entry name" value="RDD"/>
    <property type="match status" value="1"/>
</dbReference>
<keyword evidence="3 6" id="KW-0812">Transmembrane</keyword>
<evidence type="ECO:0000256" key="2">
    <source>
        <dbReference type="ARBA" id="ARBA00022475"/>
    </source>
</evidence>
<comment type="subcellular location">
    <subcellularLocation>
        <location evidence="1">Cell membrane</location>
        <topology evidence="1">Multi-pass membrane protein</topology>
    </subcellularLocation>
</comment>
<keyword evidence="4 6" id="KW-1133">Transmembrane helix</keyword>
<reference evidence="8" key="1">
    <citation type="journal article" date="2015" name="Nature">
        <title>Complex archaea that bridge the gap between prokaryotes and eukaryotes.</title>
        <authorList>
            <person name="Spang A."/>
            <person name="Saw J.H."/>
            <person name="Jorgensen S.L."/>
            <person name="Zaremba-Niedzwiedzka K."/>
            <person name="Martijn J."/>
            <person name="Lind A.E."/>
            <person name="van Eijk R."/>
            <person name="Schleper C."/>
            <person name="Guy L."/>
            <person name="Ettema T.J."/>
        </authorList>
    </citation>
    <scope>NUCLEOTIDE SEQUENCE</scope>
</reference>
<evidence type="ECO:0000256" key="3">
    <source>
        <dbReference type="ARBA" id="ARBA00022692"/>
    </source>
</evidence>
<comment type="caution">
    <text evidence="8">The sequence shown here is derived from an EMBL/GenBank/DDBJ whole genome shotgun (WGS) entry which is preliminary data.</text>
</comment>
<proteinExistence type="predicted"/>
<feature type="transmembrane region" description="Helical" evidence="6">
    <location>
        <begin position="10"/>
        <end position="28"/>
    </location>
</feature>
<evidence type="ECO:0000256" key="6">
    <source>
        <dbReference type="SAM" id="Phobius"/>
    </source>
</evidence>
<name>A0A0F9IDM5_9ZZZZ</name>
<dbReference type="InterPro" id="IPR051791">
    <property type="entry name" value="Pra-immunoreactive"/>
</dbReference>
<keyword evidence="5 6" id="KW-0472">Membrane</keyword>